<evidence type="ECO:0000259" key="7">
    <source>
        <dbReference type="Pfam" id="PF00294"/>
    </source>
</evidence>
<comment type="catalytic activity">
    <reaction evidence="6">
        <text>D-tagatofuranose 6-phosphate + ATP = D-tagatofuranose 1,6-bisphosphate + ADP + H(+)</text>
        <dbReference type="Rhea" id="RHEA:12420"/>
        <dbReference type="ChEBI" id="CHEBI:15378"/>
        <dbReference type="ChEBI" id="CHEBI:30616"/>
        <dbReference type="ChEBI" id="CHEBI:58694"/>
        <dbReference type="ChEBI" id="CHEBI:58695"/>
        <dbReference type="ChEBI" id="CHEBI:456216"/>
        <dbReference type="EC" id="2.7.1.144"/>
    </reaction>
</comment>
<dbReference type="InterPro" id="IPR011611">
    <property type="entry name" value="PfkB_dom"/>
</dbReference>
<evidence type="ECO:0000313" key="9">
    <source>
        <dbReference type="EMBL" id="CYV21749.1"/>
    </source>
</evidence>
<organism evidence="9 11">
    <name type="scientific">Streptococcus suis</name>
    <dbReference type="NCBI Taxonomy" id="1307"/>
    <lineage>
        <taxon>Bacteria</taxon>
        <taxon>Bacillati</taxon>
        <taxon>Bacillota</taxon>
        <taxon>Bacilli</taxon>
        <taxon>Lactobacillales</taxon>
        <taxon>Streptococcaceae</taxon>
        <taxon>Streptococcus</taxon>
    </lineage>
</organism>
<evidence type="ECO:0000256" key="6">
    <source>
        <dbReference type="PIRNR" id="PIRNR000535"/>
    </source>
</evidence>
<evidence type="ECO:0000256" key="2">
    <source>
        <dbReference type="ARBA" id="ARBA00022679"/>
    </source>
</evidence>
<sequence>MIHLICPNPALDRTLLVEKIEKNIPLRPSEVRDYPGGKSFNVAYALRENGVTDYTIHTILGGQIGRYIQDLNVQKGNQLQVVENNQNTRTCNIYVETSTGDVVLFYEKGFELTEDLLDQFTQQIENSLEAGDILVFSGSLMKGMPDDYIQRFIEKYPEVLTIVDTSGSALQAAYQARPALIKINNEELKDIYPDLDEESPEDILRILKEVTPHENIIITMGDKGSLAKIGQRFFRIQSPKKETRNPIAAGDFYLGLLVKGISQGQDPEIFLKEAAAFATANCLNYFPEVEERQFVELVEKVILEEIN</sequence>
<evidence type="ECO:0000256" key="4">
    <source>
        <dbReference type="ARBA" id="ARBA00022777"/>
    </source>
</evidence>
<comment type="pathway">
    <text evidence="6">Carbohydrate metabolism; D-tagatose 6-phosphate degradation; D-glyceraldehyde 3-phosphate and glycerone phosphate from D-tagatose 6-phosphate: step 1/2.</text>
</comment>
<dbReference type="UniPathway" id="UPA00704">
    <property type="reaction ID" value="UER00715"/>
</dbReference>
<gene>
    <name evidence="9" type="primary">lacC_3</name>
    <name evidence="8" type="ORF">ERS132414_02378</name>
    <name evidence="9" type="ORF">ERS132416_02353</name>
</gene>
<dbReference type="InterPro" id="IPR017583">
    <property type="entry name" value="Tagatose/fructose_Pkinase"/>
</dbReference>
<dbReference type="InterPro" id="IPR029056">
    <property type="entry name" value="Ribokinase-like"/>
</dbReference>
<protein>
    <recommendedName>
        <fullName evidence="6">Tagatose-6-phosphate kinase</fullName>
        <ecNumber evidence="6">2.7.1.144</ecNumber>
    </recommendedName>
</protein>
<keyword evidence="6" id="KW-0423">Lactose metabolism</keyword>
<dbReference type="SUPFAM" id="SSF53613">
    <property type="entry name" value="Ribokinase-like"/>
    <property type="match status" value="1"/>
</dbReference>
<evidence type="ECO:0000313" key="8">
    <source>
        <dbReference type="EMBL" id="CYV18569.1"/>
    </source>
</evidence>
<name>A0A0Z8HR08_STRSU</name>
<dbReference type="AlphaFoldDB" id="A0A0Z8HR08"/>
<keyword evidence="3 6" id="KW-0547">Nucleotide-binding</keyword>
<dbReference type="RefSeq" id="WP_044774926.1">
    <property type="nucleotide sequence ID" value="NZ_CEDY01000040.1"/>
</dbReference>
<comment type="similarity">
    <text evidence="1">Belongs to the carbohydrate kinase pfkB family.</text>
</comment>
<dbReference type="Proteomes" id="UP000073494">
    <property type="component" value="Unassembled WGS sequence"/>
</dbReference>
<keyword evidence="4 9" id="KW-0418">Kinase</keyword>
<dbReference type="GO" id="GO:0009024">
    <property type="term" value="F:tagatose-6-phosphate kinase activity"/>
    <property type="evidence" value="ECO:0007669"/>
    <property type="project" value="UniProtKB-EC"/>
</dbReference>
<dbReference type="GO" id="GO:0005988">
    <property type="term" value="P:lactose metabolic process"/>
    <property type="evidence" value="ECO:0007669"/>
    <property type="project" value="UniProtKB-KW"/>
</dbReference>
<dbReference type="EMBL" id="FIHD01000079">
    <property type="protein sequence ID" value="CYV21749.1"/>
    <property type="molecule type" value="Genomic_DNA"/>
</dbReference>
<dbReference type="Pfam" id="PF00294">
    <property type="entry name" value="PfkB"/>
    <property type="match status" value="1"/>
</dbReference>
<reference evidence="10 11" key="1">
    <citation type="submission" date="2016-02" db="EMBL/GenBank/DDBJ databases">
        <authorList>
            <consortium name="Pathogen Informatics"/>
        </authorList>
    </citation>
    <scope>NUCLEOTIDE SEQUENCE [LARGE SCALE GENOMIC DNA]</scope>
    <source>
        <strain evidence="8 10">LSS52</strain>
        <strain evidence="9 11">LSS54</strain>
    </source>
</reference>
<dbReference type="PANTHER" id="PTHR46566:SF2">
    <property type="entry name" value="ATP-DEPENDENT 6-PHOSPHOFRUCTOKINASE ISOZYME 2"/>
    <property type="match status" value="1"/>
</dbReference>
<dbReference type="EC" id="2.7.1.144" evidence="6"/>
<proteinExistence type="inferred from homology"/>
<dbReference type="PIRSF" id="PIRSF000535">
    <property type="entry name" value="1PFK/6PFK/LacC"/>
    <property type="match status" value="1"/>
</dbReference>
<keyword evidence="5 6" id="KW-0067">ATP-binding</keyword>
<evidence type="ECO:0000313" key="11">
    <source>
        <dbReference type="Proteomes" id="UP000073494"/>
    </source>
</evidence>
<keyword evidence="2 6" id="KW-0808">Transferase</keyword>
<evidence type="ECO:0000256" key="3">
    <source>
        <dbReference type="ARBA" id="ARBA00022741"/>
    </source>
</evidence>
<comment type="similarity">
    <text evidence="6">Belongs to the carbohydrate kinase PfkB family. LacC subfamily.</text>
</comment>
<dbReference type="Proteomes" id="UP000072794">
    <property type="component" value="Unassembled WGS sequence"/>
</dbReference>
<accession>A0A0Z8HR08</accession>
<evidence type="ECO:0000256" key="5">
    <source>
        <dbReference type="ARBA" id="ARBA00022840"/>
    </source>
</evidence>
<dbReference type="EMBL" id="FIHA01000087">
    <property type="protein sequence ID" value="CYV18569.1"/>
    <property type="molecule type" value="Genomic_DNA"/>
</dbReference>
<dbReference type="Gene3D" id="3.40.1190.20">
    <property type="match status" value="1"/>
</dbReference>
<dbReference type="PANTHER" id="PTHR46566">
    <property type="entry name" value="1-PHOSPHOFRUCTOKINASE-RELATED"/>
    <property type="match status" value="1"/>
</dbReference>
<dbReference type="GO" id="GO:0005524">
    <property type="term" value="F:ATP binding"/>
    <property type="evidence" value="ECO:0007669"/>
    <property type="project" value="UniProtKB-KW"/>
</dbReference>
<feature type="domain" description="Carbohydrate kinase PfkB" evidence="7">
    <location>
        <begin position="12"/>
        <end position="282"/>
    </location>
</feature>
<dbReference type="GO" id="GO:2001059">
    <property type="term" value="P:D-tagatose 6-phosphate catabolic process"/>
    <property type="evidence" value="ECO:0007669"/>
    <property type="project" value="UniProtKB-UniPathway"/>
</dbReference>
<evidence type="ECO:0000256" key="1">
    <source>
        <dbReference type="ARBA" id="ARBA00005380"/>
    </source>
</evidence>
<evidence type="ECO:0000313" key="10">
    <source>
        <dbReference type="Proteomes" id="UP000072794"/>
    </source>
</evidence>